<keyword evidence="2 4" id="KW-1133">Transmembrane helix</keyword>
<feature type="transmembrane region" description="Helical" evidence="4">
    <location>
        <begin position="34"/>
        <end position="64"/>
    </location>
</feature>
<keyword evidence="3 4" id="KW-0472">Membrane</keyword>
<evidence type="ECO:0000313" key="7">
    <source>
        <dbReference type="Proteomes" id="UP000092952"/>
    </source>
</evidence>
<dbReference type="KEGG" id="gbi:PG2T_02455"/>
<evidence type="ECO:0000256" key="3">
    <source>
        <dbReference type="ARBA" id="ARBA00023136"/>
    </source>
</evidence>
<accession>A0A1B1YQX3</accession>
<keyword evidence="7" id="KW-1185">Reference proteome</keyword>
<feature type="transmembrane region" description="Helical" evidence="4">
    <location>
        <begin position="361"/>
        <end position="379"/>
    </location>
</feature>
<dbReference type="Pfam" id="PF07690">
    <property type="entry name" value="MFS_1"/>
    <property type="match status" value="2"/>
</dbReference>
<feature type="transmembrane region" description="Helical" evidence="4">
    <location>
        <begin position="76"/>
        <end position="98"/>
    </location>
</feature>
<evidence type="ECO:0000259" key="5">
    <source>
        <dbReference type="PROSITE" id="PS50850"/>
    </source>
</evidence>
<feature type="transmembrane region" description="Helical" evidence="4">
    <location>
        <begin position="167"/>
        <end position="186"/>
    </location>
</feature>
<evidence type="ECO:0000256" key="2">
    <source>
        <dbReference type="ARBA" id="ARBA00022989"/>
    </source>
</evidence>
<evidence type="ECO:0000256" key="4">
    <source>
        <dbReference type="SAM" id="Phobius"/>
    </source>
</evidence>
<dbReference type="RefSeq" id="WP_068802669.1">
    <property type="nucleotide sequence ID" value="NZ_CP014671.1"/>
</dbReference>
<organism evidence="6 7">
    <name type="scientific">Immundisolibacter cernigliae</name>
    <dbReference type="NCBI Taxonomy" id="1810504"/>
    <lineage>
        <taxon>Bacteria</taxon>
        <taxon>Pseudomonadati</taxon>
        <taxon>Pseudomonadota</taxon>
        <taxon>Gammaproteobacteria</taxon>
        <taxon>Immundisolibacterales</taxon>
        <taxon>Immundisolibacteraceae</taxon>
        <taxon>Immundisolibacter</taxon>
    </lineage>
</organism>
<dbReference type="STRING" id="1810504.PG2T_02455"/>
<dbReference type="CDD" id="cd17370">
    <property type="entry name" value="MFS_MJ1317_like"/>
    <property type="match status" value="1"/>
</dbReference>
<keyword evidence="1 4" id="KW-0812">Transmembrane</keyword>
<dbReference type="InterPro" id="IPR036259">
    <property type="entry name" value="MFS_trans_sf"/>
</dbReference>
<dbReference type="SUPFAM" id="SSF103473">
    <property type="entry name" value="MFS general substrate transporter"/>
    <property type="match status" value="1"/>
</dbReference>
<proteinExistence type="predicted"/>
<dbReference type="PANTHER" id="PTHR23518:SF2">
    <property type="entry name" value="MAJOR FACILITATOR SUPERFAMILY TRANSPORTER"/>
    <property type="match status" value="1"/>
</dbReference>
<feature type="transmembrane region" description="Helical" evidence="4">
    <location>
        <begin position="335"/>
        <end position="355"/>
    </location>
</feature>
<name>A0A1B1YQX3_9GAMM</name>
<dbReference type="AlphaFoldDB" id="A0A1B1YQX3"/>
<dbReference type="PROSITE" id="PS50850">
    <property type="entry name" value="MFS"/>
    <property type="match status" value="1"/>
</dbReference>
<sequence length="386" mass="40122">MARLRLPRTVWVLGFASLLNDTASEMIAPLLPVFLTAVLGAAPAAIGLIEGLAVATASVLQLVSGRLADRGVSTRWLVLGGYGASNLVRPLIALAWAWPVVLLLRFADRIGKGLRTSPRDALLAGAVGEQHRGLVFGFHRAMDHGGAMLGPLLAFGLLQAGLSTPQVFAASVAPGALVLLCLGFGLREARATPAEQPAPLRWGLLDRRVRSLIGAAGLLAVASVPDAFLVLWAYQSGIEVVWLPLLWAAAHAVRSAISVPAGYLSDRLGRIPVVTGGWLIRAGLLAVMGTVSRDGTLLWGLFLAYAGATACTEGAERALIGDRAPPEQKGTAFGIYYLVSGLLALPGALLFGGLWQTFGQGSAFAVAAAITLIGAGAFLHQARRSG</sequence>
<dbReference type="InParanoid" id="A0A1B1YQX3"/>
<gene>
    <name evidence="6" type="ORF">PG2T_02455</name>
</gene>
<feature type="domain" description="Major facilitator superfamily (MFS) profile" evidence="5">
    <location>
        <begin position="9"/>
        <end position="386"/>
    </location>
</feature>
<reference evidence="7" key="1">
    <citation type="submission" date="2016-03" db="EMBL/GenBank/DDBJ databases">
        <title>Complete genome sequence of Solimmundus cernigliae, representing a novel lineage of polycyclic aromatic hydrocarbon degraders within the Gammaproteobacteria.</title>
        <authorList>
            <person name="Singleton D.R."/>
            <person name="Dickey A.N."/>
            <person name="Scholl E.H."/>
            <person name="Wright F.A."/>
            <person name="Aitken M.D."/>
        </authorList>
    </citation>
    <scope>NUCLEOTIDE SEQUENCE [LARGE SCALE GENOMIC DNA]</scope>
    <source>
        <strain evidence="7">TR3.2</strain>
    </source>
</reference>
<dbReference type="GO" id="GO:0022857">
    <property type="term" value="F:transmembrane transporter activity"/>
    <property type="evidence" value="ECO:0007669"/>
    <property type="project" value="InterPro"/>
</dbReference>
<dbReference type="Gene3D" id="1.20.1250.20">
    <property type="entry name" value="MFS general substrate transporter like domains"/>
    <property type="match status" value="2"/>
</dbReference>
<feature type="transmembrane region" description="Helical" evidence="4">
    <location>
        <begin position="211"/>
        <end position="234"/>
    </location>
</feature>
<evidence type="ECO:0000256" key="1">
    <source>
        <dbReference type="ARBA" id="ARBA00022692"/>
    </source>
</evidence>
<dbReference type="InterPro" id="IPR011701">
    <property type="entry name" value="MFS"/>
</dbReference>
<protein>
    <recommendedName>
        <fullName evidence="5">Major facilitator superfamily (MFS) profile domain-containing protein</fullName>
    </recommendedName>
</protein>
<dbReference type="PANTHER" id="PTHR23518">
    <property type="entry name" value="C-METHYLTRANSFERASE"/>
    <property type="match status" value="1"/>
</dbReference>
<dbReference type="EMBL" id="CP014671">
    <property type="protein sequence ID" value="ANX03161.1"/>
    <property type="molecule type" value="Genomic_DNA"/>
</dbReference>
<dbReference type="Proteomes" id="UP000092952">
    <property type="component" value="Chromosome"/>
</dbReference>
<evidence type="ECO:0000313" key="6">
    <source>
        <dbReference type="EMBL" id="ANX03161.1"/>
    </source>
</evidence>
<dbReference type="OrthoDB" id="9803985at2"/>
<dbReference type="InterPro" id="IPR020846">
    <property type="entry name" value="MFS_dom"/>
</dbReference>
<feature type="transmembrane region" description="Helical" evidence="4">
    <location>
        <begin position="297"/>
        <end position="315"/>
    </location>
</feature>